<keyword evidence="5 8" id="KW-0812">Transmembrane</keyword>
<organism evidence="9 10">
    <name type="scientific">Pseudohongiella acticola</name>
    <dbReference type="NCBI Taxonomy" id="1524254"/>
    <lineage>
        <taxon>Bacteria</taxon>
        <taxon>Pseudomonadati</taxon>
        <taxon>Pseudomonadota</taxon>
        <taxon>Gammaproteobacteria</taxon>
        <taxon>Pseudomonadales</taxon>
        <taxon>Pseudohongiellaceae</taxon>
        <taxon>Pseudohongiella</taxon>
    </lineage>
</organism>
<feature type="transmembrane region" description="Helical" evidence="8">
    <location>
        <begin position="93"/>
        <end position="115"/>
    </location>
</feature>
<evidence type="ECO:0000313" key="9">
    <source>
        <dbReference type="EMBL" id="OFE11771.1"/>
    </source>
</evidence>
<evidence type="ECO:0000256" key="3">
    <source>
        <dbReference type="ARBA" id="ARBA00022448"/>
    </source>
</evidence>
<keyword evidence="4" id="KW-1003">Cell membrane</keyword>
<dbReference type="RefSeq" id="WP_070115397.1">
    <property type="nucleotide sequence ID" value="NZ_MASR01000001.1"/>
</dbReference>
<dbReference type="PANTHER" id="PTHR36838">
    <property type="entry name" value="AUXIN EFFLUX CARRIER FAMILY PROTEIN"/>
    <property type="match status" value="1"/>
</dbReference>
<keyword evidence="10" id="KW-1185">Reference proteome</keyword>
<comment type="similarity">
    <text evidence="2">Belongs to the auxin efflux carrier (TC 2.A.69) family.</text>
</comment>
<evidence type="ECO:0000256" key="5">
    <source>
        <dbReference type="ARBA" id="ARBA00022692"/>
    </source>
</evidence>
<evidence type="ECO:0000256" key="1">
    <source>
        <dbReference type="ARBA" id="ARBA00004651"/>
    </source>
</evidence>
<feature type="transmembrane region" description="Helical" evidence="8">
    <location>
        <begin position="249"/>
        <end position="269"/>
    </location>
</feature>
<feature type="transmembrane region" description="Helical" evidence="8">
    <location>
        <begin position="281"/>
        <end position="301"/>
    </location>
</feature>
<feature type="transmembrane region" description="Helical" evidence="8">
    <location>
        <begin position="193"/>
        <end position="212"/>
    </location>
</feature>
<evidence type="ECO:0000256" key="4">
    <source>
        <dbReference type="ARBA" id="ARBA00022475"/>
    </source>
</evidence>
<comment type="subcellular location">
    <subcellularLocation>
        <location evidence="1">Cell membrane</location>
        <topology evidence="1">Multi-pass membrane protein</topology>
    </subcellularLocation>
</comment>
<dbReference type="OrthoDB" id="9805563at2"/>
<comment type="caution">
    <text evidence="9">The sequence shown here is derived from an EMBL/GenBank/DDBJ whole genome shotgun (WGS) entry which is preliminary data.</text>
</comment>
<sequence length="302" mass="31742">MIADALGPVFLLILFGALLRRINFPGAEFWPGIERLTYYVAFPALLVHRLALADFSNADFVRFSLVICAALLLTSALAWLLKPLASRNAADFTSMFQGAIRFNTYIGLAVASALFGDPGLVIAAIAVSIMIPLANILSVLCFSLVIDGNSKTLSGVLKGLLSNPLIVACLLGVALNISGVGLGHAWIEGLLARLGAAALPLGLLAVGVALSLGTVKQDWLGIVLASVLKFAVFPALMLGLAMWLELDLLSQQVLLLLACLPTATSGYILSRQLGGNAPLMANIISAQTLLAFAVIPLWLLLV</sequence>
<reference evidence="10" key="1">
    <citation type="submission" date="2016-07" db="EMBL/GenBank/DDBJ databases">
        <authorList>
            <person name="Florea S."/>
            <person name="Webb J.S."/>
            <person name="Jaromczyk J."/>
            <person name="Schardl C.L."/>
        </authorList>
    </citation>
    <scope>NUCLEOTIDE SEQUENCE [LARGE SCALE GENOMIC DNA]</scope>
    <source>
        <strain evidence="10">KCTC 42131</strain>
    </source>
</reference>
<dbReference type="InterPro" id="IPR038770">
    <property type="entry name" value="Na+/solute_symporter_sf"/>
</dbReference>
<evidence type="ECO:0000256" key="2">
    <source>
        <dbReference type="ARBA" id="ARBA00010145"/>
    </source>
</evidence>
<keyword evidence="3" id="KW-0813">Transport</keyword>
<name>A0A1E8CH65_9GAMM</name>
<dbReference type="Pfam" id="PF03547">
    <property type="entry name" value="Mem_trans"/>
    <property type="match status" value="1"/>
</dbReference>
<dbReference type="Proteomes" id="UP000175669">
    <property type="component" value="Unassembled WGS sequence"/>
</dbReference>
<dbReference type="InterPro" id="IPR004776">
    <property type="entry name" value="Mem_transp_PIN-like"/>
</dbReference>
<feature type="transmembrane region" description="Helical" evidence="8">
    <location>
        <begin position="165"/>
        <end position="187"/>
    </location>
</feature>
<keyword evidence="7 8" id="KW-0472">Membrane</keyword>
<dbReference type="GO" id="GO:0055085">
    <property type="term" value="P:transmembrane transport"/>
    <property type="evidence" value="ECO:0007669"/>
    <property type="project" value="InterPro"/>
</dbReference>
<protein>
    <recommendedName>
        <fullName evidence="11">Transporter</fullName>
    </recommendedName>
</protein>
<dbReference type="PANTHER" id="PTHR36838:SF4">
    <property type="entry name" value="AUXIN EFFLUX CARRIER FAMILY PROTEIN"/>
    <property type="match status" value="1"/>
</dbReference>
<feature type="transmembrane region" description="Helical" evidence="8">
    <location>
        <begin position="6"/>
        <end position="24"/>
    </location>
</feature>
<keyword evidence="6 8" id="KW-1133">Transmembrane helix</keyword>
<dbReference type="AlphaFoldDB" id="A0A1E8CH65"/>
<proteinExistence type="inferred from homology"/>
<evidence type="ECO:0000256" key="6">
    <source>
        <dbReference type="ARBA" id="ARBA00022989"/>
    </source>
</evidence>
<dbReference type="GO" id="GO:0005886">
    <property type="term" value="C:plasma membrane"/>
    <property type="evidence" value="ECO:0007669"/>
    <property type="project" value="UniProtKB-SubCell"/>
</dbReference>
<evidence type="ECO:0000256" key="7">
    <source>
        <dbReference type="ARBA" id="ARBA00023136"/>
    </source>
</evidence>
<feature type="transmembrane region" description="Helical" evidence="8">
    <location>
        <begin position="61"/>
        <end position="81"/>
    </location>
</feature>
<feature type="transmembrane region" description="Helical" evidence="8">
    <location>
        <begin position="219"/>
        <end position="243"/>
    </location>
</feature>
<accession>A0A1E8CH65</accession>
<evidence type="ECO:0000313" key="10">
    <source>
        <dbReference type="Proteomes" id="UP000175669"/>
    </source>
</evidence>
<evidence type="ECO:0008006" key="11">
    <source>
        <dbReference type="Google" id="ProtNLM"/>
    </source>
</evidence>
<feature type="transmembrane region" description="Helical" evidence="8">
    <location>
        <begin position="121"/>
        <end position="145"/>
    </location>
</feature>
<feature type="transmembrane region" description="Helical" evidence="8">
    <location>
        <begin position="36"/>
        <end position="55"/>
    </location>
</feature>
<evidence type="ECO:0000256" key="8">
    <source>
        <dbReference type="SAM" id="Phobius"/>
    </source>
</evidence>
<dbReference type="Gene3D" id="1.20.1530.20">
    <property type="match status" value="1"/>
</dbReference>
<gene>
    <name evidence="9" type="ORF">PHACT_00205</name>
</gene>
<dbReference type="STRING" id="1524254.PHACT_00205"/>
<dbReference type="EMBL" id="MASR01000001">
    <property type="protein sequence ID" value="OFE11771.1"/>
    <property type="molecule type" value="Genomic_DNA"/>
</dbReference>